<feature type="domain" description="DUF4179" evidence="2">
    <location>
        <begin position="62"/>
        <end position="150"/>
    </location>
</feature>
<dbReference type="RefSeq" id="WP_167434610.1">
    <property type="nucleotide sequence ID" value="NZ_QGTZ01000001.1"/>
</dbReference>
<dbReference type="Gene3D" id="2.60.40.1630">
    <property type="entry name" value="bacillus anthracis domain"/>
    <property type="match status" value="1"/>
</dbReference>
<reference evidence="4 6" key="1">
    <citation type="submission" date="2018-05" db="EMBL/GenBank/DDBJ databases">
        <title>Freshwater and sediment microbial communities from various areas in North America, analyzing microbe dynamics in response to fracking.</title>
        <authorList>
            <person name="Lamendella R."/>
        </authorList>
    </citation>
    <scope>NUCLEOTIDE SEQUENCE [LARGE SCALE GENOMIC DNA]</scope>
    <source>
        <strain evidence="4 6">DB-3</strain>
        <strain evidence="5 7">NG-13</strain>
    </source>
</reference>
<keyword evidence="1" id="KW-0472">Membrane</keyword>
<evidence type="ECO:0000256" key="1">
    <source>
        <dbReference type="SAM" id="Phobius"/>
    </source>
</evidence>
<sequence>MTNRMPSEMEEADILQEIRDAGLNLGMPAGGYSDRILKRLQEEARNNRLKQPGKARRPHFARRMIAVTVASAMLCAGIVGSGFVSPVMAAALRNIPVVGGLFQDIGKSGLKKASEAGLTTIPEQQDAQDEITITISEVAYDGIRLSMAIEREGAEGLNMVNRDRAEEHPAKGYLGYPEMYLGDTKIGYRTRTLNEIASTDQSGKVGFSDNTLIAEFENLSRTDGGDIPDDFEMRVLIPVTGIEQPYEFVIPVKKMQNGITLSPEKSQSNDEFAYTVQKVILTPSMTKLIVDTKGFAPDAGPLPKGHKLSAVHFEIINEQGEGVEQEYIAFEHGLPPVTSHSEETYAPFDQRPQKLIIKPYAFIIGSDWLPVLDENGNDSKVYYDDLELKIDVKL</sequence>
<organism evidence="4 6">
    <name type="scientific">Paenibacillus pabuli</name>
    <dbReference type="NCBI Taxonomy" id="1472"/>
    <lineage>
        <taxon>Bacteria</taxon>
        <taxon>Bacillati</taxon>
        <taxon>Bacillota</taxon>
        <taxon>Bacilli</taxon>
        <taxon>Bacillales</taxon>
        <taxon>Paenibacillaceae</taxon>
        <taxon>Paenibacillus</taxon>
    </lineage>
</organism>
<keyword evidence="1" id="KW-1133">Transmembrane helix</keyword>
<proteinExistence type="predicted"/>
<name>A0A855Y4N1_9BACL</name>
<protein>
    <submittedName>
        <fullName evidence="4">Uncharacterized protein DUF4179</fullName>
    </submittedName>
</protein>
<keyword evidence="1" id="KW-0812">Transmembrane</keyword>
<dbReference type="Proteomes" id="UP000248827">
    <property type="component" value="Unassembled WGS sequence"/>
</dbReference>
<dbReference type="EMBL" id="QGTZ01000001">
    <property type="protein sequence ID" value="PWW45292.1"/>
    <property type="molecule type" value="Genomic_DNA"/>
</dbReference>
<dbReference type="AlphaFoldDB" id="A0A855Y4N1"/>
<feature type="transmembrane region" description="Helical" evidence="1">
    <location>
        <begin position="64"/>
        <end position="84"/>
    </location>
</feature>
<dbReference type="Pfam" id="PF18705">
    <property type="entry name" value="DUF5643"/>
    <property type="match status" value="1"/>
</dbReference>
<dbReference type="Proteomes" id="UP000247078">
    <property type="component" value="Unassembled WGS sequence"/>
</dbReference>
<evidence type="ECO:0000259" key="2">
    <source>
        <dbReference type="Pfam" id="PF13786"/>
    </source>
</evidence>
<evidence type="ECO:0000313" key="7">
    <source>
        <dbReference type="Proteomes" id="UP000248827"/>
    </source>
</evidence>
<accession>A0A855Y4N1</accession>
<comment type="caution">
    <text evidence="4">The sequence shown here is derived from an EMBL/GenBank/DDBJ whole genome shotgun (WGS) entry which is preliminary data.</text>
</comment>
<evidence type="ECO:0000259" key="3">
    <source>
        <dbReference type="Pfam" id="PF18705"/>
    </source>
</evidence>
<evidence type="ECO:0000313" key="5">
    <source>
        <dbReference type="EMBL" id="RAI84741.1"/>
    </source>
</evidence>
<dbReference type="Pfam" id="PF13786">
    <property type="entry name" value="DUF4179"/>
    <property type="match status" value="1"/>
</dbReference>
<dbReference type="InterPro" id="IPR025436">
    <property type="entry name" value="DUF4179"/>
</dbReference>
<feature type="domain" description="DUF5643" evidence="3">
    <location>
        <begin position="259"/>
        <end position="390"/>
    </location>
</feature>
<evidence type="ECO:0000313" key="4">
    <source>
        <dbReference type="EMBL" id="PWW45292.1"/>
    </source>
</evidence>
<dbReference type="EMBL" id="QLLI01000024">
    <property type="protein sequence ID" value="RAI84741.1"/>
    <property type="molecule type" value="Genomic_DNA"/>
</dbReference>
<gene>
    <name evidence="5" type="ORF">DET54_12417</name>
    <name evidence="4" type="ORF">DET56_101494</name>
</gene>
<keyword evidence="7" id="KW-1185">Reference proteome</keyword>
<evidence type="ECO:0000313" key="6">
    <source>
        <dbReference type="Proteomes" id="UP000247078"/>
    </source>
</evidence>
<dbReference type="InterPro" id="IPR040680">
    <property type="entry name" value="DUF5643"/>
</dbReference>